<organism evidence="1 2">
    <name type="scientific">Isachenkonia alkalipeptolytica</name>
    <dbReference type="NCBI Taxonomy" id="2565777"/>
    <lineage>
        <taxon>Bacteria</taxon>
        <taxon>Bacillati</taxon>
        <taxon>Bacillota</taxon>
        <taxon>Clostridia</taxon>
        <taxon>Eubacteriales</taxon>
        <taxon>Clostridiaceae</taxon>
        <taxon>Isachenkonia</taxon>
    </lineage>
</organism>
<evidence type="ECO:0000313" key="1">
    <source>
        <dbReference type="EMBL" id="NBG86914.1"/>
    </source>
</evidence>
<accession>A0AA43XIF6</accession>
<reference evidence="1 2" key="1">
    <citation type="submission" date="2019-04" db="EMBL/GenBank/DDBJ databases">
        <title>Isachenkonia alkalipeptolytica gen. nov. sp. nov. a new anaerobic, alkiliphilic organothrophic bacterium capable to reduce synthesized ferrihydrite isolated from a soda lake.</title>
        <authorList>
            <person name="Toshchakov S.V."/>
            <person name="Zavarzina D.G."/>
            <person name="Zhilina T.N."/>
            <person name="Kostrikina N.A."/>
            <person name="Kublanov I.V."/>
        </authorList>
    </citation>
    <scope>NUCLEOTIDE SEQUENCE [LARGE SCALE GENOMIC DNA]</scope>
    <source>
        <strain evidence="1 2">Z-1701</strain>
    </source>
</reference>
<dbReference type="AlphaFoldDB" id="A0AA43XIF6"/>
<proteinExistence type="predicted"/>
<comment type="caution">
    <text evidence="1">The sequence shown here is derived from an EMBL/GenBank/DDBJ whole genome shotgun (WGS) entry which is preliminary data.</text>
</comment>
<dbReference type="InterPro" id="IPR036249">
    <property type="entry name" value="Thioredoxin-like_sf"/>
</dbReference>
<dbReference type="CDD" id="cd02947">
    <property type="entry name" value="TRX_family"/>
    <property type="match status" value="1"/>
</dbReference>
<gene>
    <name evidence="1" type="ORF">ISALK_00225</name>
</gene>
<dbReference type="RefSeq" id="WP_160718223.1">
    <property type="nucleotide sequence ID" value="NZ_SUMG01000001.1"/>
</dbReference>
<dbReference type="SUPFAM" id="SSF52833">
    <property type="entry name" value="Thioredoxin-like"/>
    <property type="match status" value="1"/>
</dbReference>
<protein>
    <submittedName>
        <fullName evidence="1">Thioredoxin family protein</fullName>
    </submittedName>
</protein>
<evidence type="ECO:0000313" key="2">
    <source>
        <dbReference type="Proteomes" id="UP000449710"/>
    </source>
</evidence>
<sequence>MCRDFFPKLEALVKKHPRVALGKADIENHPEIQGRYSVFAVPLVILTIEGKETLREARSISLDILEEKLIRYEKLLFDT</sequence>
<dbReference type="EMBL" id="SUMG01000001">
    <property type="protein sequence ID" value="NBG86914.1"/>
    <property type="molecule type" value="Genomic_DNA"/>
</dbReference>
<dbReference type="Proteomes" id="UP000449710">
    <property type="component" value="Unassembled WGS sequence"/>
</dbReference>
<name>A0AA43XIF6_9CLOT</name>
<keyword evidence="2" id="KW-1185">Reference proteome</keyword>
<dbReference type="Gene3D" id="3.40.30.10">
    <property type="entry name" value="Glutaredoxin"/>
    <property type="match status" value="1"/>
</dbReference>